<dbReference type="AlphaFoldDB" id="A0A383ASK2"/>
<evidence type="ECO:0000313" key="2">
    <source>
        <dbReference type="EMBL" id="SVE10499.1"/>
    </source>
</evidence>
<gene>
    <name evidence="2" type="ORF">METZ01_LOCUS463353</name>
</gene>
<protein>
    <submittedName>
        <fullName evidence="2">Uncharacterized protein</fullName>
    </submittedName>
</protein>
<keyword evidence="1" id="KW-1133">Transmembrane helix</keyword>
<keyword evidence="1" id="KW-0472">Membrane</keyword>
<dbReference type="EMBL" id="UINC01194424">
    <property type="protein sequence ID" value="SVE10499.1"/>
    <property type="molecule type" value="Genomic_DNA"/>
</dbReference>
<accession>A0A383ASK2</accession>
<feature type="transmembrane region" description="Helical" evidence="1">
    <location>
        <begin position="12"/>
        <end position="32"/>
    </location>
</feature>
<evidence type="ECO:0000256" key="1">
    <source>
        <dbReference type="SAM" id="Phobius"/>
    </source>
</evidence>
<sequence length="147" mass="16214">MASQNNALVEIALALAMVFFTIMVLAMVSMSVSSEHVKIDNRTQGKNIAGMDVHPSSPSSDVPSDADGVNHISADEIIIYFAGKFFDANLRQIPETEIQRKSPKFLAVDPKIPTEEAVNIRKKFISKSLAVTLLNGEWLKILKEKSR</sequence>
<reference evidence="2" key="1">
    <citation type="submission" date="2018-05" db="EMBL/GenBank/DDBJ databases">
        <authorList>
            <person name="Lanie J.A."/>
            <person name="Ng W.-L."/>
            <person name="Kazmierczak K.M."/>
            <person name="Andrzejewski T.M."/>
            <person name="Davidsen T.M."/>
            <person name="Wayne K.J."/>
            <person name="Tettelin H."/>
            <person name="Glass J.I."/>
            <person name="Rusch D."/>
            <person name="Podicherti R."/>
            <person name="Tsui H.-C.T."/>
            <person name="Winkler M.E."/>
        </authorList>
    </citation>
    <scope>NUCLEOTIDE SEQUENCE</scope>
</reference>
<proteinExistence type="predicted"/>
<organism evidence="2">
    <name type="scientific">marine metagenome</name>
    <dbReference type="NCBI Taxonomy" id="408172"/>
    <lineage>
        <taxon>unclassified sequences</taxon>
        <taxon>metagenomes</taxon>
        <taxon>ecological metagenomes</taxon>
    </lineage>
</organism>
<keyword evidence="1" id="KW-0812">Transmembrane</keyword>
<name>A0A383ASK2_9ZZZZ</name>